<evidence type="ECO:0000313" key="1">
    <source>
        <dbReference type="EMBL" id="UXH76177.1"/>
    </source>
</evidence>
<dbReference type="Proteomes" id="UP001064933">
    <property type="component" value="Chromosome"/>
</dbReference>
<keyword evidence="2" id="KW-1185">Reference proteome</keyword>
<accession>A0ABY6ATL4</accession>
<proteinExistence type="predicted"/>
<protein>
    <submittedName>
        <fullName evidence="1">Uncharacterized protein</fullName>
    </submittedName>
</protein>
<dbReference type="RefSeq" id="WP_261755909.1">
    <property type="nucleotide sequence ID" value="NZ_CP104562.2"/>
</dbReference>
<gene>
    <name evidence="1" type="ORF">N4261_13950</name>
</gene>
<name>A0ABY6ATL4_9BURK</name>
<sequence>MKTGDAAAFIAPTVEDFKNAPSNPFRGVDTAVTDFMKLGVGGGLTLATGGLFLRGAMAVNAEVAAWGGWLGGGARGAVMGNLVPLTELSMVGTEATLGVVTNTVAPSVVLAGVAARSSGLIDELTELRPFGNTPKVISTARSGQLAELLPVDSLTKRQLATQTELSEAGSTAIFRKRDVSMNDLVAIGKVTGDEYSMFTNKGSRLIIRGDGSDVVVSPEMYSDLLAGEYGRFSGHTHRLGYSVMPGPQDRPFLASLGQERSTIWGYDGTRYTFGQHGLADDSRIATEIAQRKWMRLYGLN</sequence>
<evidence type="ECO:0000313" key="2">
    <source>
        <dbReference type="Proteomes" id="UP001064933"/>
    </source>
</evidence>
<dbReference type="EMBL" id="CP104562">
    <property type="protein sequence ID" value="UXH76177.1"/>
    <property type="molecule type" value="Genomic_DNA"/>
</dbReference>
<reference evidence="1" key="1">
    <citation type="submission" date="2022-10" db="EMBL/GenBank/DDBJ databases">
        <title>Characterization and whole genome sequencing of a new Roseateles species, isolated from fresh water.</title>
        <authorList>
            <person name="Guliayeva D.Y."/>
            <person name="Akhremchuk A.E."/>
            <person name="Sikolenko M.A."/>
            <person name="Valentovich L.N."/>
            <person name="Sidarenka A.V."/>
        </authorList>
    </citation>
    <scope>NUCLEOTIDE SEQUENCE</scope>
    <source>
        <strain evidence="1">BIM B-1768</strain>
    </source>
</reference>
<organism evidence="1 2">
    <name type="scientific">Roseateles amylovorans</name>
    <dbReference type="NCBI Taxonomy" id="2978473"/>
    <lineage>
        <taxon>Bacteria</taxon>
        <taxon>Pseudomonadati</taxon>
        <taxon>Pseudomonadota</taxon>
        <taxon>Betaproteobacteria</taxon>
        <taxon>Burkholderiales</taxon>
        <taxon>Sphaerotilaceae</taxon>
        <taxon>Roseateles</taxon>
    </lineage>
</organism>